<accession>A0ABT1MWP1</accession>
<dbReference type="InterPro" id="IPR036388">
    <property type="entry name" value="WH-like_DNA-bd_sf"/>
</dbReference>
<dbReference type="InterPro" id="IPR000847">
    <property type="entry name" value="LysR_HTH_N"/>
</dbReference>
<proteinExistence type="predicted"/>
<reference evidence="2 3" key="1">
    <citation type="submission" date="2022-03" db="EMBL/GenBank/DDBJ databases">
        <authorList>
            <person name="He Y."/>
        </authorList>
    </citation>
    <scope>NUCLEOTIDE SEQUENCE [LARGE SCALE GENOMIC DNA]</scope>
    <source>
        <strain evidence="2 3">TK19116</strain>
    </source>
</reference>
<dbReference type="Pfam" id="PF00126">
    <property type="entry name" value="HTH_1"/>
    <property type="match status" value="1"/>
</dbReference>
<name>A0ABT1MWP1_9RHOB</name>
<feature type="domain" description="HTH lysR-type" evidence="1">
    <location>
        <begin position="10"/>
        <end position="68"/>
    </location>
</feature>
<sequence length="103" mass="10759">MIGPGKAALLDGIAQTGSISAAGRAMGMSYKRAWTLVEAMNAMFREPLVESARGGPGGGGAALTETGQQVLNLYRQIHAQAMAVNEGRLAELRGLLADMSDRK</sequence>
<dbReference type="PANTHER" id="PTHR30432:SF1">
    <property type="entry name" value="DNA-BINDING TRANSCRIPTIONAL DUAL REGULATOR MODE"/>
    <property type="match status" value="1"/>
</dbReference>
<dbReference type="Gene3D" id="1.10.10.10">
    <property type="entry name" value="Winged helix-like DNA-binding domain superfamily/Winged helix DNA-binding domain"/>
    <property type="match status" value="1"/>
</dbReference>
<dbReference type="EMBL" id="JAKZEU010000006">
    <property type="protein sequence ID" value="MCQ0971931.1"/>
    <property type="molecule type" value="Genomic_DNA"/>
</dbReference>
<dbReference type="Proteomes" id="UP001203945">
    <property type="component" value="Unassembled WGS sequence"/>
</dbReference>
<gene>
    <name evidence="2" type="ORF">MLD63_16025</name>
</gene>
<evidence type="ECO:0000313" key="2">
    <source>
        <dbReference type="EMBL" id="MCQ0971931.1"/>
    </source>
</evidence>
<evidence type="ECO:0000259" key="1">
    <source>
        <dbReference type="Pfam" id="PF00126"/>
    </source>
</evidence>
<dbReference type="PANTHER" id="PTHR30432">
    <property type="entry name" value="TRANSCRIPTIONAL REGULATOR MODE"/>
    <property type="match status" value="1"/>
</dbReference>
<keyword evidence="3" id="KW-1185">Reference proteome</keyword>
<protein>
    <submittedName>
        <fullName evidence="2">LysR family transcriptional regulator</fullName>
    </submittedName>
</protein>
<dbReference type="SUPFAM" id="SSF46785">
    <property type="entry name" value="Winged helix' DNA-binding domain"/>
    <property type="match status" value="1"/>
</dbReference>
<comment type="caution">
    <text evidence="2">The sequence shown here is derived from an EMBL/GenBank/DDBJ whole genome shotgun (WGS) entry which is preliminary data.</text>
</comment>
<dbReference type="InterPro" id="IPR051815">
    <property type="entry name" value="Molybdate_resp_trans_reg"/>
</dbReference>
<dbReference type="InterPro" id="IPR036390">
    <property type="entry name" value="WH_DNA-bd_sf"/>
</dbReference>
<organism evidence="2 3">
    <name type="scientific">Paracoccus albicereus</name>
    <dbReference type="NCBI Taxonomy" id="2922394"/>
    <lineage>
        <taxon>Bacteria</taxon>
        <taxon>Pseudomonadati</taxon>
        <taxon>Pseudomonadota</taxon>
        <taxon>Alphaproteobacteria</taxon>
        <taxon>Rhodobacterales</taxon>
        <taxon>Paracoccaceae</taxon>
        <taxon>Paracoccus</taxon>
    </lineage>
</organism>
<evidence type="ECO:0000313" key="3">
    <source>
        <dbReference type="Proteomes" id="UP001203945"/>
    </source>
</evidence>